<evidence type="ECO:0000256" key="5">
    <source>
        <dbReference type="ARBA" id="ARBA00023128"/>
    </source>
</evidence>
<dbReference type="STRING" id="9823.ENSSSCP00000032744"/>
<evidence type="ECO:0007829" key="16">
    <source>
        <dbReference type="PeptideAtlas" id="A0A286ZMR4"/>
    </source>
</evidence>
<dbReference type="PANTHER" id="PTHR11661:SF1">
    <property type="entry name" value="LARGE RIBOSOMAL SUBUNIT PROTEIN UL11M"/>
    <property type="match status" value="1"/>
</dbReference>
<dbReference type="InterPro" id="IPR020784">
    <property type="entry name" value="Ribosomal_uL11_N"/>
</dbReference>
<dbReference type="Pfam" id="PF00298">
    <property type="entry name" value="Ribosomal_L11"/>
    <property type="match status" value="1"/>
</dbReference>
<dbReference type="InterPro" id="IPR006519">
    <property type="entry name" value="Ribosomal_uL11_bac-typ"/>
</dbReference>
<dbReference type="InterPro" id="IPR020783">
    <property type="entry name" value="Ribosomal_uL11_C"/>
</dbReference>
<gene>
    <name evidence="13 15" type="primary">MRPL11</name>
</gene>
<reference evidence="13" key="2">
    <citation type="journal article" date="2020" name="Gigascience">
        <title>An improved pig reference genome sequence to enable pig genetics and genomics research.</title>
        <authorList>
            <person name="Warr A."/>
            <person name="Affara N."/>
            <person name="Aken B."/>
            <person name="Beiki H."/>
            <person name="Bickhart D.M."/>
            <person name="Billis K."/>
            <person name="Chow W."/>
            <person name="Eory L."/>
            <person name="Finlayson H.A."/>
            <person name="Flicek P."/>
            <person name="Giron C.G."/>
            <person name="Griffin D.K."/>
            <person name="Hall R."/>
            <person name="Hannum G."/>
            <person name="Hourlier T."/>
            <person name="Howe K."/>
            <person name="Hume D.A."/>
            <person name="Izuogu O."/>
            <person name="Kim K."/>
            <person name="Koren S."/>
            <person name="Liu H."/>
            <person name="Manchanda N."/>
            <person name="Martin F.J."/>
            <person name="Nonneman D.J."/>
            <person name="O'Connor R.E."/>
            <person name="Phillippy A.M."/>
            <person name="Rohrer G.A."/>
            <person name="Rosen B.D."/>
            <person name="Rund L.A."/>
            <person name="Sargent C.A."/>
            <person name="Schook L.B."/>
            <person name="Schroeder S.G."/>
            <person name="Schwartz A.S."/>
            <person name="Skinner B.M."/>
            <person name="Talbot R."/>
            <person name="Tseng E."/>
            <person name="Tuggle C.K."/>
            <person name="Watson M."/>
            <person name="Smith T.P.L."/>
            <person name="Archibald A.L."/>
        </authorList>
    </citation>
    <scope>NUCLEOTIDE SEQUENCE [LARGE SCALE GENOMIC DNA]</scope>
    <source>
        <strain evidence="13">Duroc</strain>
    </source>
</reference>
<evidence type="ECO:0000256" key="8">
    <source>
        <dbReference type="ARBA" id="ARBA00040104"/>
    </source>
</evidence>
<dbReference type="InterPro" id="IPR036796">
    <property type="entry name" value="Ribosomal_uL11_N_sf"/>
</dbReference>
<evidence type="ECO:0000256" key="3">
    <source>
        <dbReference type="ARBA" id="ARBA00022946"/>
    </source>
</evidence>
<dbReference type="InterPro" id="IPR000911">
    <property type="entry name" value="Ribosomal_uL11"/>
</dbReference>
<dbReference type="GO" id="GO:0003735">
    <property type="term" value="F:structural constituent of ribosome"/>
    <property type="evidence" value="ECO:0000318"/>
    <property type="project" value="GO_Central"/>
</dbReference>
<keyword evidence="6 10" id="KW-0687">Ribonucleoprotein</keyword>
<dbReference type="NCBIfam" id="TIGR01632">
    <property type="entry name" value="L11_bact"/>
    <property type="match status" value="1"/>
</dbReference>
<evidence type="ECO:0000256" key="2">
    <source>
        <dbReference type="ARBA" id="ARBA00010537"/>
    </source>
</evidence>
<keyword evidence="5" id="KW-0496">Mitochondrion</keyword>
<evidence type="ECO:0000313" key="15">
    <source>
        <dbReference type="VGNC" id="VGNC:90350"/>
    </source>
</evidence>
<dbReference type="SUPFAM" id="SSF46906">
    <property type="entry name" value="Ribosomal protein L11, C-terminal domain"/>
    <property type="match status" value="1"/>
</dbReference>
<evidence type="ECO:0000256" key="1">
    <source>
        <dbReference type="ARBA" id="ARBA00004173"/>
    </source>
</evidence>
<reference evidence="14" key="1">
    <citation type="submission" date="2009-11" db="EMBL/GenBank/DDBJ databases">
        <authorList>
            <consortium name="Porcine genome sequencing project"/>
        </authorList>
    </citation>
    <scope>NUCLEOTIDE SEQUENCE [LARGE SCALE GENOMIC DNA]</scope>
    <source>
        <strain evidence="14">Duroc</strain>
    </source>
</reference>
<dbReference type="GO" id="GO:0070180">
    <property type="term" value="F:large ribosomal subunit rRNA binding"/>
    <property type="evidence" value="ECO:0000318"/>
    <property type="project" value="GO_Central"/>
</dbReference>
<dbReference type="AlphaFoldDB" id="A0A286ZMR4"/>
<comment type="subunit">
    <text evidence="7">Component of the mitochondrial ribosome large subunit (39S) which comprises a 16S rRNA and about 50 distinct proteins.</text>
</comment>
<dbReference type="GeneTree" id="ENSGT00390000003153"/>
<evidence type="ECO:0000256" key="9">
    <source>
        <dbReference type="ARBA" id="ARBA00041455"/>
    </source>
</evidence>
<dbReference type="GO" id="GO:0005743">
    <property type="term" value="C:mitochondrial inner membrane"/>
    <property type="evidence" value="ECO:0007669"/>
    <property type="project" value="UniProtKB-ARBA"/>
</dbReference>
<dbReference type="Gene3D" id="3.30.1550.10">
    <property type="entry name" value="Ribosomal protein L11/L12, N-terminal domain"/>
    <property type="match status" value="1"/>
</dbReference>
<dbReference type="PANTHER" id="PTHR11661">
    <property type="entry name" value="60S RIBOSOMAL PROTEIN L12"/>
    <property type="match status" value="1"/>
</dbReference>
<sequence length="243" mass="26027">MSKLSRATRALKKPEASGMIRAIVRAGQARPGPPLGPILGQRGVSINQFCKEFNEKTKDIKEGIPLPTKIFVKPDRTFEIKIGQPTVSYFLKAAAGIEKGARHTGKEVAGLVTLKHVYEIARVKAQDDAFALQDVPLSSVVRSIIGSARSLGIRVVKDEVSGGRASGVDSRGSTQPFAGLLLLVFPKRSGVKHGTGMDLTLLRSSLVQSLSSEELAAFQKERALFLAAQREADLAAQAEAAKK</sequence>
<dbReference type="CDD" id="cd00349">
    <property type="entry name" value="Ribosomal_L11"/>
    <property type="match status" value="1"/>
</dbReference>
<dbReference type="Reactome" id="R-SSC-5419276">
    <property type="pathway name" value="Mitochondrial translation termination"/>
</dbReference>
<dbReference type="FunFam" id="3.30.1550.10:FF:000003">
    <property type="entry name" value="39S ribosomal protein L11, mitochondrial"/>
    <property type="match status" value="1"/>
</dbReference>
<dbReference type="ExpressionAtlas" id="A0A286ZMR4">
    <property type="expression patterns" value="baseline and differential"/>
</dbReference>
<dbReference type="SMART" id="SM00649">
    <property type="entry name" value="RL11"/>
    <property type="match status" value="1"/>
</dbReference>
<organism evidence="13 14">
    <name type="scientific">Sus scrofa</name>
    <name type="common">Pig</name>
    <dbReference type="NCBI Taxonomy" id="9823"/>
    <lineage>
        <taxon>Eukaryota</taxon>
        <taxon>Metazoa</taxon>
        <taxon>Chordata</taxon>
        <taxon>Craniata</taxon>
        <taxon>Vertebrata</taxon>
        <taxon>Euteleostomi</taxon>
        <taxon>Mammalia</taxon>
        <taxon>Eutheria</taxon>
        <taxon>Laurasiatheria</taxon>
        <taxon>Artiodactyla</taxon>
        <taxon>Suina</taxon>
        <taxon>Suidae</taxon>
        <taxon>Sus</taxon>
    </lineage>
</organism>
<dbReference type="InParanoid" id="A0A286ZMR4"/>
<protein>
    <recommendedName>
        <fullName evidence="8">Large ribosomal subunit protein uL11m</fullName>
    </recommendedName>
    <alternativeName>
        <fullName evidence="9">39S ribosomal protein L11, mitochondrial</fullName>
    </alternativeName>
</protein>
<dbReference type="Ensembl" id="ENSSSCT00000065983.2">
    <property type="protein sequence ID" value="ENSSSCP00000032744.2"/>
    <property type="gene ID" value="ENSSSCG00000012943.5"/>
</dbReference>
<feature type="domain" description="Large ribosomal subunit protein uL11 C-terminal" evidence="11">
    <location>
        <begin position="84"/>
        <end position="155"/>
    </location>
</feature>
<feature type="domain" description="Large ribosomal subunit protein uL11 N-terminal" evidence="12">
    <location>
        <begin position="20"/>
        <end position="78"/>
    </location>
</feature>
<dbReference type="Reactome" id="R-SSC-5389840">
    <property type="pathway name" value="Mitochondrial translation elongation"/>
</dbReference>
<dbReference type="Proteomes" id="UP000008227">
    <property type="component" value="Chromosome 2"/>
</dbReference>
<evidence type="ECO:0000256" key="6">
    <source>
        <dbReference type="ARBA" id="ARBA00023274"/>
    </source>
</evidence>
<dbReference type="VGNC" id="VGNC:90350">
    <property type="gene designation" value="MRPL11"/>
</dbReference>
<reference evidence="13" key="4">
    <citation type="submission" date="2025-09" db="UniProtKB">
        <authorList>
            <consortium name="Ensembl"/>
        </authorList>
    </citation>
    <scope>IDENTIFICATION</scope>
</reference>
<dbReference type="Pfam" id="PF03946">
    <property type="entry name" value="Ribosomal_L11_N"/>
    <property type="match status" value="1"/>
</dbReference>
<proteinExistence type="evidence at protein level"/>
<keyword evidence="3" id="KW-0809">Transit peptide</keyword>
<dbReference type="SMR" id="A0A286ZMR4"/>
<dbReference type="GO" id="GO:0006412">
    <property type="term" value="P:translation"/>
    <property type="evidence" value="ECO:0000318"/>
    <property type="project" value="GO_Central"/>
</dbReference>
<dbReference type="FunFam" id="1.10.10.250:FF:000004">
    <property type="entry name" value="39S ribosomal protein L11, mitochondrial"/>
    <property type="match status" value="1"/>
</dbReference>
<dbReference type="FunCoup" id="A0A286ZMR4">
    <property type="interactions" value="1766"/>
</dbReference>
<evidence type="ECO:0000259" key="12">
    <source>
        <dbReference type="Pfam" id="PF03946"/>
    </source>
</evidence>
<comment type="subcellular location">
    <subcellularLocation>
        <location evidence="1">Mitochondrion</location>
    </subcellularLocation>
</comment>
<keyword evidence="14" id="KW-1185">Reference proteome</keyword>
<comment type="similarity">
    <text evidence="2 10">Belongs to the universal ribosomal protein uL11 family.</text>
</comment>
<name>A0A286ZMR4_PIG</name>
<evidence type="ECO:0000256" key="7">
    <source>
        <dbReference type="ARBA" id="ARBA00038782"/>
    </source>
</evidence>
<dbReference type="Bgee" id="ENSSSCG00000012943">
    <property type="expression patterns" value="Expressed in hindlimb bud and 43 other cell types or tissues"/>
</dbReference>
<dbReference type="Gene3D" id="1.10.10.250">
    <property type="entry name" value="Ribosomal protein L11, C-terminal domain"/>
    <property type="match status" value="1"/>
</dbReference>
<accession>A0A286ZMR4</accession>
<keyword evidence="16" id="KW-1267">Proteomics identification</keyword>
<evidence type="ECO:0000256" key="10">
    <source>
        <dbReference type="RuleBase" id="RU003978"/>
    </source>
</evidence>
<dbReference type="HAMAP" id="MF_00736">
    <property type="entry name" value="Ribosomal_uL11"/>
    <property type="match status" value="1"/>
</dbReference>
<evidence type="ECO:0000256" key="4">
    <source>
        <dbReference type="ARBA" id="ARBA00022980"/>
    </source>
</evidence>
<keyword evidence="4 10" id="KW-0689">Ribosomal protein</keyword>
<dbReference type="GO" id="GO:0005762">
    <property type="term" value="C:mitochondrial large ribosomal subunit"/>
    <property type="evidence" value="ECO:0000318"/>
    <property type="project" value="GO_Central"/>
</dbReference>
<dbReference type="Reactome" id="R-SSC-9937383">
    <property type="pathway name" value="Mitochondrial ribosome-associated quality control"/>
</dbReference>
<evidence type="ECO:0000259" key="11">
    <source>
        <dbReference type="Pfam" id="PF00298"/>
    </source>
</evidence>
<dbReference type="SUPFAM" id="SSF54747">
    <property type="entry name" value="Ribosomal L11/L12e N-terminal domain"/>
    <property type="match status" value="1"/>
</dbReference>
<dbReference type="InterPro" id="IPR036769">
    <property type="entry name" value="Ribosomal_uL11_C_sf"/>
</dbReference>
<reference evidence="13" key="3">
    <citation type="submission" date="2025-08" db="UniProtKB">
        <authorList>
            <consortium name="Ensembl"/>
        </authorList>
    </citation>
    <scope>IDENTIFICATION</scope>
</reference>
<evidence type="ECO:0000313" key="14">
    <source>
        <dbReference type="Proteomes" id="UP000008227"/>
    </source>
</evidence>
<evidence type="ECO:0000313" key="13">
    <source>
        <dbReference type="Ensembl" id="ENSSSCP00000032744.2"/>
    </source>
</evidence>